<sequence length="327" mass="35472">MGAQTGKRAGKEREGTEMLVPRELYDLIIEIQHSNSARNQLLENTCFDVEMFGNLLSAAESVKFRIESDGGTSSWAALVEGLRRIYSTIHCTVLFGWTEVGKCSMRKVPVGDGMLAFDMSFLLEPRNEILIFDPSPVEVGSQPHSINPGTETLNPLSKDFWHNLKNGALPAVGPPQQGQLGNITANVILNHFVSDDNADGGNHDEIAVNSAPPQHPLNLSDCSDISDVSDKLFPQGPDVLMRTSKGPFCLLVNTPAGCPNRDDCGYKSHVNEGKVCKEGEHCRWGGKCAFVHGSRTTRCSIKMELGNLGGFKSPRSEAFPGASAEES</sequence>
<dbReference type="InParanoid" id="A0A1Y2LWC7"/>
<protein>
    <recommendedName>
        <fullName evidence="3">C3H1-type domain-containing protein</fullName>
    </recommendedName>
</protein>
<keyword evidence="2" id="KW-1185">Reference proteome</keyword>
<organism evidence="1 2">
    <name type="scientific">Epicoccum nigrum</name>
    <name type="common">Soil fungus</name>
    <name type="synonym">Epicoccum purpurascens</name>
    <dbReference type="NCBI Taxonomy" id="105696"/>
    <lineage>
        <taxon>Eukaryota</taxon>
        <taxon>Fungi</taxon>
        <taxon>Dikarya</taxon>
        <taxon>Ascomycota</taxon>
        <taxon>Pezizomycotina</taxon>
        <taxon>Dothideomycetes</taxon>
        <taxon>Pleosporomycetidae</taxon>
        <taxon>Pleosporales</taxon>
        <taxon>Pleosporineae</taxon>
        <taxon>Didymellaceae</taxon>
        <taxon>Epicoccum</taxon>
    </lineage>
</organism>
<evidence type="ECO:0000313" key="1">
    <source>
        <dbReference type="EMBL" id="OSS47258.1"/>
    </source>
</evidence>
<accession>A0A1Y2LWC7</accession>
<reference evidence="1 2" key="1">
    <citation type="journal article" date="2017" name="Genome Announc.">
        <title>Genome sequence of the saprophytic ascomycete Epicoccum nigrum ICMP 19927 strain isolated from New Zealand.</title>
        <authorList>
            <person name="Fokin M."/>
            <person name="Fleetwood D."/>
            <person name="Weir B.S."/>
            <person name="Villas-Boas S.G."/>
        </authorList>
    </citation>
    <scope>NUCLEOTIDE SEQUENCE [LARGE SCALE GENOMIC DNA]</scope>
    <source>
        <strain evidence="1 2">ICMP 19927</strain>
    </source>
</reference>
<proteinExistence type="predicted"/>
<dbReference type="AlphaFoldDB" id="A0A1Y2LWC7"/>
<name>A0A1Y2LWC7_EPING</name>
<evidence type="ECO:0008006" key="3">
    <source>
        <dbReference type="Google" id="ProtNLM"/>
    </source>
</evidence>
<dbReference type="Proteomes" id="UP000193240">
    <property type="component" value="Unassembled WGS sequence"/>
</dbReference>
<gene>
    <name evidence="1" type="ORF">B5807_09985</name>
</gene>
<evidence type="ECO:0000313" key="2">
    <source>
        <dbReference type="Proteomes" id="UP000193240"/>
    </source>
</evidence>
<dbReference type="EMBL" id="KZ107849">
    <property type="protein sequence ID" value="OSS47258.1"/>
    <property type="molecule type" value="Genomic_DNA"/>
</dbReference>